<name>E3PZB8_9CAUD</name>
<sequence>MNHESKTTMMPQLRVEKSGNKNKDDLRVMIAGVILCVMMIFGQTAYQKVYDEFFAPRPFITATVELVHVDPDLPPLIKYDADPNQHVEGVWVASVYTSDGTRLTSRRGMGHYNLADDDPKFWAWTAWFDNEQSDPPLVPNDPFYVCVRYQVNATDSGVDDSTGPFCSNVYDPDNPLNVISEYLEEEVIR</sequence>
<organism evidence="2 3">
    <name type="scientific">Roseovarius sp. 217 phage 1</name>
    <dbReference type="NCBI Taxonomy" id="874471"/>
    <lineage>
        <taxon>Viruses</taxon>
        <taxon>Duplodnaviria</taxon>
        <taxon>Heunggongvirae</taxon>
        <taxon>Uroviricota</taxon>
        <taxon>Caudoviricetes</taxon>
        <taxon>Schitoviridae</taxon>
        <taxon>Rhodovirinae</taxon>
        <taxon>Plymouthvirus</taxon>
        <taxon>Roseovarius Plymouth podovirus 1</taxon>
    </lineage>
</organism>
<keyword evidence="1" id="KW-0812">Transmembrane</keyword>
<accession>E3PZB8</accession>
<reference evidence="2 3" key="1">
    <citation type="journal article" date="2014" name="Front. Microbiol.">
        <title>Comparative genomics defines the core genome of the growing N4-like phage genus and identifies N4-like Roseophage specific genes.</title>
        <authorList>
            <person name="Chan J.Z."/>
            <person name="Millard A.D."/>
            <person name="Mann N.H."/>
            <person name="Schafer H."/>
        </authorList>
    </citation>
    <scope>NUCLEOTIDE SEQUENCE [LARGE SCALE GENOMIC DNA]</scope>
</reference>
<feature type="transmembrane region" description="Helical" evidence="1">
    <location>
        <begin position="26"/>
        <end position="46"/>
    </location>
</feature>
<keyword evidence="1" id="KW-1133">Transmembrane helix</keyword>
<proteinExistence type="predicted"/>
<evidence type="ECO:0000256" key="1">
    <source>
        <dbReference type="SAM" id="Phobius"/>
    </source>
</evidence>
<protein>
    <submittedName>
        <fullName evidence="2">Uncharacterized protein</fullName>
    </submittedName>
</protein>
<evidence type="ECO:0000313" key="3">
    <source>
        <dbReference type="Proteomes" id="UP000258344"/>
    </source>
</evidence>
<keyword evidence="1" id="KW-0472">Membrane</keyword>
<dbReference type="Proteomes" id="UP000258344">
    <property type="component" value="Segment"/>
</dbReference>
<dbReference type="EMBL" id="FR682616">
    <property type="protein sequence ID" value="CBW47069.1"/>
    <property type="molecule type" value="Genomic_DNA"/>
</dbReference>
<evidence type="ECO:0000313" key="2">
    <source>
        <dbReference type="EMBL" id="CBW47069.1"/>
    </source>
</evidence>